<reference evidence="10" key="1">
    <citation type="journal article" date="2021" name="Syst. Appl. Microbiol.">
        <title>Roseomonas hellenica sp. nov., isolated from roots of wild-growing Alkanna tinctoria.</title>
        <authorList>
            <person name="Rat A."/>
            <person name="Naranjo H.D."/>
            <person name="Lebbe L."/>
            <person name="Cnockaert M."/>
            <person name="Krigas N."/>
            <person name="Grigoriadou K."/>
            <person name="Maloupa E."/>
            <person name="Willems A."/>
        </authorList>
    </citation>
    <scope>NUCLEOTIDE SEQUENCE [LARGE SCALE GENOMIC DNA]</scope>
    <source>
        <strain evidence="10">LMG 31523</strain>
    </source>
</reference>
<name>A0ABS5EWX6_9PROT</name>
<comment type="similarity">
    <text evidence="7">Belongs to the binding-protein-dependent transport system permease family.</text>
</comment>
<keyword evidence="5 7" id="KW-1133">Transmembrane helix</keyword>
<keyword evidence="6 7" id="KW-0472">Membrane</keyword>
<evidence type="ECO:0000256" key="3">
    <source>
        <dbReference type="ARBA" id="ARBA00022475"/>
    </source>
</evidence>
<dbReference type="InterPro" id="IPR000515">
    <property type="entry name" value="MetI-like"/>
</dbReference>
<dbReference type="InterPro" id="IPR050366">
    <property type="entry name" value="BP-dependent_transpt_permease"/>
</dbReference>
<gene>
    <name evidence="9" type="ORF">GXW71_08590</name>
</gene>
<evidence type="ECO:0000256" key="1">
    <source>
        <dbReference type="ARBA" id="ARBA00004651"/>
    </source>
</evidence>
<evidence type="ECO:0000313" key="10">
    <source>
        <dbReference type="Proteomes" id="UP001196870"/>
    </source>
</evidence>
<evidence type="ECO:0000313" key="9">
    <source>
        <dbReference type="EMBL" id="MBR0664410.1"/>
    </source>
</evidence>
<feature type="transmembrane region" description="Helical" evidence="7">
    <location>
        <begin position="140"/>
        <end position="164"/>
    </location>
</feature>
<feature type="transmembrane region" description="Helical" evidence="7">
    <location>
        <begin position="213"/>
        <end position="233"/>
    </location>
</feature>
<dbReference type="EMBL" id="JAAGBB010000008">
    <property type="protein sequence ID" value="MBR0664410.1"/>
    <property type="molecule type" value="Genomic_DNA"/>
</dbReference>
<dbReference type="InterPro" id="IPR035906">
    <property type="entry name" value="MetI-like_sf"/>
</dbReference>
<keyword evidence="4 7" id="KW-0812">Transmembrane</keyword>
<evidence type="ECO:0000256" key="6">
    <source>
        <dbReference type="ARBA" id="ARBA00023136"/>
    </source>
</evidence>
<dbReference type="InterPro" id="IPR025966">
    <property type="entry name" value="OppC_N"/>
</dbReference>
<proteinExistence type="inferred from homology"/>
<dbReference type="RefSeq" id="WP_211852060.1">
    <property type="nucleotide sequence ID" value="NZ_JAAGBB010000008.1"/>
</dbReference>
<comment type="caution">
    <text evidence="9">The sequence shown here is derived from an EMBL/GenBank/DDBJ whole genome shotgun (WGS) entry which is preliminary data.</text>
</comment>
<evidence type="ECO:0000256" key="5">
    <source>
        <dbReference type="ARBA" id="ARBA00022989"/>
    </source>
</evidence>
<feature type="transmembrane region" description="Helical" evidence="7">
    <location>
        <begin position="253"/>
        <end position="280"/>
    </location>
</feature>
<comment type="subcellular location">
    <subcellularLocation>
        <location evidence="1 7">Cell membrane</location>
        <topology evidence="1 7">Multi-pass membrane protein</topology>
    </subcellularLocation>
</comment>
<keyword evidence="10" id="KW-1185">Reference proteome</keyword>
<dbReference type="Pfam" id="PF12911">
    <property type="entry name" value="OppC_N"/>
    <property type="match status" value="1"/>
</dbReference>
<evidence type="ECO:0000259" key="8">
    <source>
        <dbReference type="PROSITE" id="PS50928"/>
    </source>
</evidence>
<dbReference type="PANTHER" id="PTHR43386">
    <property type="entry name" value="OLIGOPEPTIDE TRANSPORT SYSTEM PERMEASE PROTEIN APPC"/>
    <property type="match status" value="1"/>
</dbReference>
<sequence length="295" mass="31835">MATTAIAAADPAVDAVRRRPGLLRRFRRYPLPALGVLLLAALVTSAIGAPWFAGQDPFEMNVVDRLQPPSGDYWFGTDAYGRDIFSRTLHGGRVSLVIGVAVAAASTLIGLLIGVVAGYFRTADAVLMRIMDGLMAIPGILLAIALMSLTRASLWVVIVAITIPEVPRVVRLVRAVVLSVREQVYIQAATAIGTNFPRLMLKHILPNTLAPLIVQATYIAASAVLVESYLSFLGVGTPPEVPSWGNIIAEGRLYVQIAFWNILFPSVFLALMVLSINVLGDGLRDMLDPRLARRL</sequence>
<feature type="transmembrane region" description="Helical" evidence="7">
    <location>
        <begin position="29"/>
        <end position="53"/>
    </location>
</feature>
<evidence type="ECO:0000256" key="2">
    <source>
        <dbReference type="ARBA" id="ARBA00022448"/>
    </source>
</evidence>
<dbReference type="Gene3D" id="1.10.3720.10">
    <property type="entry name" value="MetI-like"/>
    <property type="match status" value="1"/>
</dbReference>
<dbReference type="Pfam" id="PF00528">
    <property type="entry name" value="BPD_transp_1"/>
    <property type="match status" value="1"/>
</dbReference>
<feature type="domain" description="ABC transmembrane type-1" evidence="8">
    <location>
        <begin position="96"/>
        <end position="280"/>
    </location>
</feature>
<organism evidence="9 10">
    <name type="scientific">Plastoroseomonas hellenica</name>
    <dbReference type="NCBI Taxonomy" id="2687306"/>
    <lineage>
        <taxon>Bacteria</taxon>
        <taxon>Pseudomonadati</taxon>
        <taxon>Pseudomonadota</taxon>
        <taxon>Alphaproteobacteria</taxon>
        <taxon>Acetobacterales</taxon>
        <taxon>Acetobacteraceae</taxon>
        <taxon>Plastoroseomonas</taxon>
    </lineage>
</organism>
<protein>
    <submittedName>
        <fullName evidence="9">ABC transporter permease</fullName>
    </submittedName>
</protein>
<keyword evidence="3" id="KW-1003">Cell membrane</keyword>
<evidence type="ECO:0000256" key="7">
    <source>
        <dbReference type="RuleBase" id="RU363032"/>
    </source>
</evidence>
<dbReference type="PANTHER" id="PTHR43386:SF6">
    <property type="entry name" value="ABC TRANSPORTER PERMEASE PROTEIN"/>
    <property type="match status" value="1"/>
</dbReference>
<evidence type="ECO:0000256" key="4">
    <source>
        <dbReference type="ARBA" id="ARBA00022692"/>
    </source>
</evidence>
<feature type="transmembrane region" description="Helical" evidence="7">
    <location>
        <begin position="96"/>
        <end position="120"/>
    </location>
</feature>
<dbReference type="Proteomes" id="UP001196870">
    <property type="component" value="Unassembled WGS sequence"/>
</dbReference>
<dbReference type="PROSITE" id="PS50928">
    <property type="entry name" value="ABC_TM1"/>
    <property type="match status" value="1"/>
</dbReference>
<keyword evidence="2 7" id="KW-0813">Transport</keyword>
<accession>A0ABS5EWX6</accession>
<dbReference type="SUPFAM" id="SSF161098">
    <property type="entry name" value="MetI-like"/>
    <property type="match status" value="1"/>
</dbReference>
<dbReference type="CDD" id="cd06261">
    <property type="entry name" value="TM_PBP2"/>
    <property type="match status" value="1"/>
</dbReference>